<feature type="transmembrane region" description="Helical" evidence="6">
    <location>
        <begin position="133"/>
        <end position="150"/>
    </location>
</feature>
<evidence type="ECO:0000313" key="8">
    <source>
        <dbReference type="EMBL" id="CAD7443627.1"/>
    </source>
</evidence>
<evidence type="ECO:0000256" key="2">
    <source>
        <dbReference type="ARBA" id="ARBA00022448"/>
    </source>
</evidence>
<proteinExistence type="predicted"/>
<protein>
    <recommendedName>
        <fullName evidence="7">Major facilitator superfamily (MFS) profile domain-containing protein</fullName>
    </recommendedName>
</protein>
<reference evidence="8" key="1">
    <citation type="submission" date="2020-11" db="EMBL/GenBank/DDBJ databases">
        <authorList>
            <person name="Tran Van P."/>
        </authorList>
    </citation>
    <scope>NUCLEOTIDE SEQUENCE</scope>
</reference>
<dbReference type="InterPro" id="IPR020846">
    <property type="entry name" value="MFS_dom"/>
</dbReference>
<evidence type="ECO:0000256" key="6">
    <source>
        <dbReference type="SAM" id="Phobius"/>
    </source>
</evidence>
<gene>
    <name evidence="8" type="ORF">TBIB3V08_LOCUS6028</name>
</gene>
<dbReference type="PROSITE" id="PS50850">
    <property type="entry name" value="MFS"/>
    <property type="match status" value="1"/>
</dbReference>
<feature type="transmembrane region" description="Helical" evidence="6">
    <location>
        <begin position="162"/>
        <end position="183"/>
    </location>
</feature>
<dbReference type="InterPro" id="IPR011701">
    <property type="entry name" value="MFS"/>
</dbReference>
<sequence length="208" mass="23308">MFEEVAVPPLHSYWLEALPEKLMTEVGVNIEVQKLAEKSKRQRQTNLLSVHHQKDHLVVNSINNDNYGRGKQNSWKQVRAVSGFNEIGYGKFHYILLFVCGFVSTSEEMDVISMSFILPSAQCDLHLNTQTKGWLNSIIFIGMMAGAYLWGSVADSLGRKKVLIAISIMNALCIVASSFSQTYELFMFFRFLNGAAGEGPDPPLANKK</sequence>
<dbReference type="PANTHER" id="PTHR23511:SF34">
    <property type="entry name" value="SYNAPTIC VESICLE GLYCOPROTEIN 2"/>
    <property type="match status" value="1"/>
</dbReference>
<keyword evidence="4 6" id="KW-1133">Transmembrane helix</keyword>
<comment type="subcellular location">
    <subcellularLocation>
        <location evidence="1">Membrane</location>
        <topology evidence="1">Multi-pass membrane protein</topology>
    </subcellularLocation>
</comment>
<keyword evidence="3 6" id="KW-0812">Transmembrane</keyword>
<dbReference type="AlphaFoldDB" id="A0A7R9F0M6"/>
<accession>A0A7R9F0M6</accession>
<evidence type="ECO:0000256" key="4">
    <source>
        <dbReference type="ARBA" id="ARBA00022989"/>
    </source>
</evidence>
<keyword evidence="2" id="KW-0813">Transport</keyword>
<dbReference type="SUPFAM" id="SSF103473">
    <property type="entry name" value="MFS general substrate transporter"/>
    <property type="match status" value="1"/>
</dbReference>
<keyword evidence="5 6" id="KW-0472">Membrane</keyword>
<dbReference type="Pfam" id="PF07690">
    <property type="entry name" value="MFS_1"/>
    <property type="match status" value="1"/>
</dbReference>
<dbReference type="InterPro" id="IPR036259">
    <property type="entry name" value="MFS_trans_sf"/>
</dbReference>
<dbReference type="PANTHER" id="PTHR23511">
    <property type="entry name" value="SYNAPTIC VESICLE GLYCOPROTEIN 2"/>
    <property type="match status" value="1"/>
</dbReference>
<dbReference type="EMBL" id="OD566240">
    <property type="protein sequence ID" value="CAD7443627.1"/>
    <property type="molecule type" value="Genomic_DNA"/>
</dbReference>
<organism evidence="8">
    <name type="scientific">Timema bartmani</name>
    <dbReference type="NCBI Taxonomy" id="61472"/>
    <lineage>
        <taxon>Eukaryota</taxon>
        <taxon>Metazoa</taxon>
        <taxon>Ecdysozoa</taxon>
        <taxon>Arthropoda</taxon>
        <taxon>Hexapoda</taxon>
        <taxon>Insecta</taxon>
        <taxon>Pterygota</taxon>
        <taxon>Neoptera</taxon>
        <taxon>Polyneoptera</taxon>
        <taxon>Phasmatodea</taxon>
        <taxon>Timematodea</taxon>
        <taxon>Timematoidea</taxon>
        <taxon>Timematidae</taxon>
        <taxon>Timema</taxon>
    </lineage>
</organism>
<dbReference type="GO" id="GO:0022857">
    <property type="term" value="F:transmembrane transporter activity"/>
    <property type="evidence" value="ECO:0007669"/>
    <property type="project" value="InterPro"/>
</dbReference>
<name>A0A7R9F0M6_9NEOP</name>
<evidence type="ECO:0000256" key="3">
    <source>
        <dbReference type="ARBA" id="ARBA00022692"/>
    </source>
</evidence>
<evidence type="ECO:0000256" key="1">
    <source>
        <dbReference type="ARBA" id="ARBA00004141"/>
    </source>
</evidence>
<feature type="domain" description="Major facilitator superfamily (MFS) profile" evidence="7">
    <location>
        <begin position="94"/>
        <end position="208"/>
    </location>
</feature>
<evidence type="ECO:0000259" key="7">
    <source>
        <dbReference type="PROSITE" id="PS50850"/>
    </source>
</evidence>
<dbReference type="Gene3D" id="1.20.1250.20">
    <property type="entry name" value="MFS general substrate transporter like domains"/>
    <property type="match status" value="1"/>
</dbReference>
<dbReference type="GO" id="GO:0016020">
    <property type="term" value="C:membrane"/>
    <property type="evidence" value="ECO:0007669"/>
    <property type="project" value="UniProtKB-SubCell"/>
</dbReference>
<evidence type="ECO:0000256" key="5">
    <source>
        <dbReference type="ARBA" id="ARBA00023136"/>
    </source>
</evidence>